<dbReference type="Proteomes" id="UP000218209">
    <property type="component" value="Unassembled WGS sequence"/>
</dbReference>
<gene>
    <name evidence="12" type="ORF">BU14_0399s0005</name>
</gene>
<dbReference type="Pfam" id="PF02779">
    <property type="entry name" value="Transket_pyr"/>
    <property type="match status" value="1"/>
</dbReference>
<evidence type="ECO:0000256" key="4">
    <source>
        <dbReference type="ARBA" id="ARBA00023002"/>
    </source>
</evidence>
<comment type="function">
    <text evidence="6">The 2-oxoglutarate dehydrogenase complex catalyzes the overall conversion of 2-oxoglutarate to succinyl-CoA and CO(2). It contains multiple copies of three enzymatic components: 2-oxoglutarate dehydrogenase (E1), dihydrolipoamide succinyltransferase (E2) and lipoamide dehydrogenase (E3).</text>
</comment>
<dbReference type="Pfam" id="PF16078">
    <property type="entry name" value="2-oxogl_dehyd_N"/>
    <property type="match status" value="1"/>
</dbReference>
<dbReference type="FunFam" id="3.40.50.12470:FF:000003">
    <property type="entry name" value="2-oxoglutarate dehydrogenase E1 component"/>
    <property type="match status" value="1"/>
</dbReference>
<dbReference type="EMBL" id="KV919033">
    <property type="protein sequence ID" value="OSX72860.1"/>
    <property type="molecule type" value="Genomic_DNA"/>
</dbReference>
<evidence type="ECO:0000256" key="3">
    <source>
        <dbReference type="ARBA" id="ARBA00012280"/>
    </source>
</evidence>
<dbReference type="Pfam" id="PF00676">
    <property type="entry name" value="E1_dh"/>
    <property type="match status" value="1"/>
</dbReference>
<dbReference type="SUPFAM" id="SSF52518">
    <property type="entry name" value="Thiamin diphosphate-binding fold (THDP-binding)"/>
    <property type="match status" value="2"/>
</dbReference>
<keyword evidence="10" id="KW-0732">Signal</keyword>
<dbReference type="GO" id="GO:0005739">
    <property type="term" value="C:mitochondrion"/>
    <property type="evidence" value="ECO:0007669"/>
    <property type="project" value="TreeGrafter"/>
</dbReference>
<evidence type="ECO:0000313" key="12">
    <source>
        <dbReference type="EMBL" id="OSX72860.1"/>
    </source>
</evidence>
<dbReference type="InterPro" id="IPR029061">
    <property type="entry name" value="THDP-binding"/>
</dbReference>
<dbReference type="Gene3D" id="3.40.50.12470">
    <property type="match status" value="1"/>
</dbReference>
<dbReference type="InterPro" id="IPR001017">
    <property type="entry name" value="DH_E1"/>
</dbReference>
<organism evidence="12 13">
    <name type="scientific">Porphyra umbilicalis</name>
    <name type="common">Purple laver</name>
    <name type="synonym">Red alga</name>
    <dbReference type="NCBI Taxonomy" id="2786"/>
    <lineage>
        <taxon>Eukaryota</taxon>
        <taxon>Rhodophyta</taxon>
        <taxon>Bangiophyceae</taxon>
        <taxon>Bangiales</taxon>
        <taxon>Bangiaceae</taxon>
        <taxon>Porphyra</taxon>
    </lineage>
</organism>
<dbReference type="PANTHER" id="PTHR23152:SF4">
    <property type="entry name" value="2-OXOADIPATE DEHYDROGENASE COMPLEX COMPONENT E1"/>
    <property type="match status" value="1"/>
</dbReference>
<sequence>MASLGAAAALRLPSLCQAAVGAGRAGALPARLRSVATTASSSSGPFRPTDAAAAAAVTAATGGATTGSGTSRAVSTSAATSNAAAPAKRNATPFLTGTRLDPSESFLTGANATVLEDMFERYQADPSKVHPSWVAFFNNLEADAPPGQAVAVRRANRNTFSNIPGTMTEGKDLFQVSEDTIKLMSMIRAFRHRGHLVADLDPLRIDEDSDANVLVPYKTRQELEPSYYGFTEADMEREFVVSGELPGPPVRKLREVVHMLRTVYLGKVGYEYRHMLSKEEKVWLASHIEASRQSAFAPEEKKQILRDLADSELFEAFLAVKHATAKRFGMEGAEAVLPGLQAMVEHGSDLGVENVVVGMPHRGRLNVLANLVHKPLDQIFHEFTPHEDPDNETYLGSGDVKYHLGTSQTRNMRNGRSVHFSLMANPSHLEAVDPVVVGKTRAKQFFTGDTERKRTMGLLLHGDASFAGQGVVAETLELSDLRDYTTGGTIHVIVNNQIGFTTDPRYARSSPYPTDVGKLVGVPIFHVNGDDVESVVRVCKLAMEYRQRFNKDVIVDVFCYRRHGHNELDQPMFTQPLMYQKIKSHPTPFKVYSDQLLAEGVMTQAQLKELKDEIMGNFASKFADAKDWKPRDKDWLASHWEGFKSPQVISAGQLTGIAEEKLQELGGALTRIPPDFKMHPQLKNIMNDRRKHIELGEGIDWATAESLAFASLLDEGTSVRLSGQDSERGTFSQRHSVWHDQSVEKVYVPLNNLGPDQAAMQVCNSNLSEMAVLGYEVGYSLESPKSLVLWEAQFGDFVNGAQVIIDTFISAGERKWRRQSGITLLLPHGYEGQGPEHSSARMERFLQSCDDDEDVVPPMDVEVRQQIQNINWQVVNASTPANYFHVLRRQVHRDFRKPLVVITPKSLLRHPSCRSNMNEFTGKFRRVIPEESAAITGAPDQVRKVVFCSGKVYYNLMQERLKRKQTDVAIARVEQIAPFPFDLVAEEARKYPGAQLLWTQEESKNMGAWSYVKPRLQTALLHFSDGKDDRLVSYVGREPSAAPATGNPMVHKEEQDALVNESLA</sequence>
<evidence type="ECO:0000256" key="2">
    <source>
        <dbReference type="ARBA" id="ARBA00006936"/>
    </source>
</evidence>
<dbReference type="InterPro" id="IPR031717">
    <property type="entry name" value="ODO-1/KGD_C"/>
</dbReference>
<dbReference type="InterPro" id="IPR005475">
    <property type="entry name" value="Transketolase-like_Pyr-bd"/>
</dbReference>
<evidence type="ECO:0000259" key="11">
    <source>
        <dbReference type="SMART" id="SM00861"/>
    </source>
</evidence>
<dbReference type="InterPro" id="IPR011603">
    <property type="entry name" value="2oxoglutarate_DH_E1"/>
</dbReference>
<feature type="chain" id="PRO_5013276288" description="2-oxoglutarate dehydrogenase, mitochondrial" evidence="10">
    <location>
        <begin position="19"/>
        <end position="1064"/>
    </location>
</feature>
<evidence type="ECO:0000256" key="9">
    <source>
        <dbReference type="SAM" id="MobiDB-lite"/>
    </source>
</evidence>
<dbReference type="PANTHER" id="PTHR23152">
    <property type="entry name" value="2-OXOGLUTARATE DEHYDROGENASE"/>
    <property type="match status" value="1"/>
</dbReference>
<dbReference type="Gene3D" id="3.40.50.970">
    <property type="match status" value="1"/>
</dbReference>
<dbReference type="OrthoDB" id="413077at2759"/>
<comment type="cofactor">
    <cofactor evidence="1">
        <name>thiamine diphosphate</name>
        <dbReference type="ChEBI" id="CHEBI:58937"/>
    </cofactor>
</comment>
<name>A0A1X6NWG1_PORUM</name>
<dbReference type="GO" id="GO:0030976">
    <property type="term" value="F:thiamine pyrophosphate binding"/>
    <property type="evidence" value="ECO:0007669"/>
    <property type="project" value="InterPro"/>
</dbReference>
<dbReference type="AlphaFoldDB" id="A0A1X6NWG1"/>
<protein>
    <recommendedName>
        <fullName evidence="7">2-oxoglutarate dehydrogenase, mitochondrial</fullName>
        <ecNumber evidence="3">1.2.4.2</ecNumber>
    </recommendedName>
    <alternativeName>
        <fullName evidence="8">2-oxoglutarate dehydrogenase complex component E1</fullName>
    </alternativeName>
</protein>
<evidence type="ECO:0000313" key="13">
    <source>
        <dbReference type="Proteomes" id="UP000218209"/>
    </source>
</evidence>
<feature type="region of interest" description="Disordered" evidence="9">
    <location>
        <begin position="62"/>
        <end position="87"/>
    </location>
</feature>
<dbReference type="CDD" id="cd02016">
    <property type="entry name" value="TPP_E1_OGDC_like"/>
    <property type="match status" value="1"/>
</dbReference>
<dbReference type="PIRSF" id="PIRSF000157">
    <property type="entry name" value="Oxoglu_dh_E1"/>
    <property type="match status" value="1"/>
</dbReference>
<comment type="similarity">
    <text evidence="2">Belongs to the alpha-ketoglutarate dehydrogenase family.</text>
</comment>
<dbReference type="EC" id="1.2.4.2" evidence="3"/>
<accession>A0A1X6NWG1</accession>
<dbReference type="GO" id="GO:0006099">
    <property type="term" value="P:tricarboxylic acid cycle"/>
    <property type="evidence" value="ECO:0007669"/>
    <property type="project" value="TreeGrafter"/>
</dbReference>
<dbReference type="InterPro" id="IPR042179">
    <property type="entry name" value="KGD_C_sf"/>
</dbReference>
<proteinExistence type="inferred from homology"/>
<evidence type="ECO:0000256" key="8">
    <source>
        <dbReference type="ARBA" id="ARBA00042984"/>
    </source>
</evidence>
<dbReference type="NCBIfam" id="TIGR00239">
    <property type="entry name" value="2oxo_dh_E1"/>
    <property type="match status" value="1"/>
</dbReference>
<dbReference type="GO" id="GO:0045252">
    <property type="term" value="C:oxoglutarate dehydrogenase complex"/>
    <property type="evidence" value="ECO:0007669"/>
    <property type="project" value="TreeGrafter"/>
</dbReference>
<dbReference type="NCBIfam" id="NF008907">
    <property type="entry name" value="PRK12270.1"/>
    <property type="match status" value="1"/>
</dbReference>
<evidence type="ECO:0000256" key="7">
    <source>
        <dbReference type="ARBA" id="ARBA00040267"/>
    </source>
</evidence>
<evidence type="ECO:0000256" key="1">
    <source>
        <dbReference type="ARBA" id="ARBA00001964"/>
    </source>
</evidence>
<dbReference type="GO" id="GO:0004591">
    <property type="term" value="F:oxoglutarate dehydrogenase (succinyl-transferring) activity"/>
    <property type="evidence" value="ECO:0007669"/>
    <property type="project" value="UniProtKB-EC"/>
</dbReference>
<dbReference type="Gene3D" id="1.10.287.1150">
    <property type="entry name" value="TPP helical domain"/>
    <property type="match status" value="1"/>
</dbReference>
<keyword evidence="13" id="KW-1185">Reference proteome</keyword>
<keyword evidence="5" id="KW-0786">Thiamine pyrophosphate</keyword>
<dbReference type="InterPro" id="IPR032106">
    <property type="entry name" value="2-oxogl_dehyd_N"/>
</dbReference>
<evidence type="ECO:0000256" key="6">
    <source>
        <dbReference type="ARBA" id="ARBA00037426"/>
    </source>
</evidence>
<feature type="domain" description="Transketolase-like pyrimidine-binding" evidence="11">
    <location>
        <begin position="699"/>
        <end position="910"/>
    </location>
</feature>
<dbReference type="Pfam" id="PF16870">
    <property type="entry name" value="OxoGdeHyase_C"/>
    <property type="match status" value="1"/>
</dbReference>
<dbReference type="NCBIfam" id="NF006914">
    <property type="entry name" value="PRK09404.1"/>
    <property type="match status" value="1"/>
</dbReference>
<dbReference type="Gene3D" id="3.40.50.11610">
    <property type="entry name" value="Multifunctional 2-oxoglutarate metabolism enzyme, C-terminal domain"/>
    <property type="match status" value="1"/>
</dbReference>
<keyword evidence="4" id="KW-0560">Oxidoreductase</keyword>
<feature type="signal peptide" evidence="10">
    <location>
        <begin position="1"/>
        <end position="18"/>
    </location>
</feature>
<reference evidence="12 13" key="1">
    <citation type="submission" date="2017-03" db="EMBL/GenBank/DDBJ databases">
        <title>WGS assembly of Porphyra umbilicalis.</title>
        <authorList>
            <person name="Brawley S.H."/>
            <person name="Blouin N.A."/>
            <person name="Ficko-Blean E."/>
            <person name="Wheeler G.L."/>
            <person name="Lohr M."/>
            <person name="Goodson H.V."/>
            <person name="Jenkins J.W."/>
            <person name="Blaby-Haas C.E."/>
            <person name="Helliwell K.E."/>
            <person name="Chan C."/>
            <person name="Marriage T."/>
            <person name="Bhattacharya D."/>
            <person name="Klein A.S."/>
            <person name="Badis Y."/>
            <person name="Brodie J."/>
            <person name="Cao Y."/>
            <person name="Collen J."/>
            <person name="Dittami S.M."/>
            <person name="Gachon C.M."/>
            <person name="Green B.R."/>
            <person name="Karpowicz S."/>
            <person name="Kim J.W."/>
            <person name="Kudahl U."/>
            <person name="Lin S."/>
            <person name="Michel G."/>
            <person name="Mittag M."/>
            <person name="Olson B.J."/>
            <person name="Pangilinan J."/>
            <person name="Peng Y."/>
            <person name="Qiu H."/>
            <person name="Shu S."/>
            <person name="Singer J.T."/>
            <person name="Smith A.G."/>
            <person name="Sprecher B.N."/>
            <person name="Wagner V."/>
            <person name="Wang W."/>
            <person name="Wang Z.-Y."/>
            <person name="Yan J."/>
            <person name="Yarish C."/>
            <person name="Zoeuner-Riek S."/>
            <person name="Zhuang Y."/>
            <person name="Zou Y."/>
            <person name="Lindquist E.A."/>
            <person name="Grimwood J."/>
            <person name="Barry K."/>
            <person name="Rokhsar D.S."/>
            <person name="Schmutz J."/>
            <person name="Stiller J.W."/>
            <person name="Grossman A.R."/>
            <person name="Prochnik S.E."/>
        </authorList>
    </citation>
    <scope>NUCLEOTIDE SEQUENCE [LARGE SCALE GENOMIC DNA]</scope>
    <source>
        <strain evidence="12">4086291</strain>
    </source>
</reference>
<dbReference type="SMART" id="SM00861">
    <property type="entry name" value="Transket_pyr"/>
    <property type="match status" value="1"/>
</dbReference>
<feature type="region of interest" description="Disordered" evidence="9">
    <location>
        <begin position="1038"/>
        <end position="1064"/>
    </location>
</feature>
<evidence type="ECO:0000256" key="10">
    <source>
        <dbReference type="SAM" id="SignalP"/>
    </source>
</evidence>
<evidence type="ECO:0000256" key="5">
    <source>
        <dbReference type="ARBA" id="ARBA00023052"/>
    </source>
</evidence>